<dbReference type="InterPro" id="IPR050900">
    <property type="entry name" value="Transposase_IS3/IS150/IS904"/>
</dbReference>
<dbReference type="PROSITE" id="PS50994">
    <property type="entry name" value="INTEGRASE"/>
    <property type="match status" value="1"/>
</dbReference>
<dbReference type="Pfam" id="PF13333">
    <property type="entry name" value="rve_2"/>
    <property type="match status" value="1"/>
</dbReference>
<dbReference type="EMBL" id="JXUW01000051">
    <property type="protein sequence ID" value="KJE75280.1"/>
    <property type="molecule type" value="Genomic_DNA"/>
</dbReference>
<dbReference type="Pfam" id="PF00665">
    <property type="entry name" value="rve"/>
    <property type="match status" value="1"/>
</dbReference>
<dbReference type="InterPro" id="IPR036397">
    <property type="entry name" value="RNaseH_sf"/>
</dbReference>
<name>A0A0D8FPR8_9ACTN</name>
<dbReference type="InterPro" id="IPR001584">
    <property type="entry name" value="Integrase_cat-core"/>
</dbReference>
<keyword evidence="3" id="KW-1185">Reference proteome</keyword>
<reference evidence="2 3" key="1">
    <citation type="submission" date="2015-01" db="EMBL/GenBank/DDBJ databases">
        <title>Draft genome of the acidophilic iron oxidizer Ferrimicrobium acidiphilum strain T23.</title>
        <authorList>
            <person name="Poehlein A."/>
            <person name="Eisen S."/>
            <person name="Schloemann M."/>
            <person name="Johnson B.D."/>
            <person name="Daniel R."/>
            <person name="Muehling M."/>
        </authorList>
    </citation>
    <scope>NUCLEOTIDE SEQUENCE [LARGE SCALE GENOMIC DNA]</scope>
    <source>
        <strain evidence="2 3">T23</strain>
    </source>
</reference>
<dbReference type="eggNOG" id="COG2801">
    <property type="taxonomic scope" value="Bacteria"/>
</dbReference>
<dbReference type="PANTHER" id="PTHR46889:SF5">
    <property type="entry name" value="INTEGRASE PROTEIN"/>
    <property type="match status" value="1"/>
</dbReference>
<organism evidence="2 3">
    <name type="scientific">Ferrimicrobium acidiphilum DSM 19497</name>
    <dbReference type="NCBI Taxonomy" id="1121877"/>
    <lineage>
        <taxon>Bacteria</taxon>
        <taxon>Bacillati</taxon>
        <taxon>Actinomycetota</taxon>
        <taxon>Acidimicrobiia</taxon>
        <taxon>Acidimicrobiales</taxon>
        <taxon>Acidimicrobiaceae</taxon>
        <taxon>Ferrimicrobium</taxon>
    </lineage>
</organism>
<dbReference type="GO" id="GO:0003676">
    <property type="term" value="F:nucleic acid binding"/>
    <property type="evidence" value="ECO:0007669"/>
    <property type="project" value="InterPro"/>
</dbReference>
<dbReference type="RefSeq" id="WP_035392075.1">
    <property type="nucleotide sequence ID" value="NZ_JQKF01000071.1"/>
</dbReference>
<dbReference type="GeneID" id="78373933"/>
<accession>A0A0D8FPR8</accession>
<evidence type="ECO:0000313" key="3">
    <source>
        <dbReference type="Proteomes" id="UP000032336"/>
    </source>
</evidence>
<dbReference type="SUPFAM" id="SSF53098">
    <property type="entry name" value="Ribonuclease H-like"/>
    <property type="match status" value="1"/>
</dbReference>
<sequence length="176" mass="19747">MSSLELVGCADITYVKTRAGWAYVAPIIDVFSRMIVGQKVANSLKSDLATDALAMAMAARPDTEDLIHHSDRGVGVSLCGLLKRLLWPLASDLQSELRVIVMITRSLKSLNGLYKTELIRAIGICDDEIAVEWETCKWVDWFNNRRLHSSIGMMSPVEYEALYYAERKSGNHLIDR</sequence>
<dbReference type="PANTHER" id="PTHR46889">
    <property type="entry name" value="TRANSPOSASE INSF FOR INSERTION SEQUENCE IS3B-RELATED"/>
    <property type="match status" value="1"/>
</dbReference>
<dbReference type="STRING" id="1121877.FEAC_29770"/>
<comment type="caution">
    <text evidence="2">The sequence shown here is derived from an EMBL/GenBank/DDBJ whole genome shotgun (WGS) entry which is preliminary data.</text>
</comment>
<feature type="domain" description="Integrase catalytic" evidence="1">
    <location>
        <begin position="1"/>
        <end position="164"/>
    </location>
</feature>
<dbReference type="InterPro" id="IPR012337">
    <property type="entry name" value="RNaseH-like_sf"/>
</dbReference>
<dbReference type="Gene3D" id="3.30.420.10">
    <property type="entry name" value="Ribonuclease H-like superfamily/Ribonuclease H"/>
    <property type="match status" value="1"/>
</dbReference>
<dbReference type="GO" id="GO:0015074">
    <property type="term" value="P:DNA integration"/>
    <property type="evidence" value="ECO:0007669"/>
    <property type="project" value="InterPro"/>
</dbReference>
<dbReference type="OrthoDB" id="4281720at2"/>
<protein>
    <submittedName>
        <fullName evidence="2">Integrase core domain protein</fullName>
    </submittedName>
</protein>
<dbReference type="Proteomes" id="UP000032336">
    <property type="component" value="Unassembled WGS sequence"/>
</dbReference>
<evidence type="ECO:0000259" key="1">
    <source>
        <dbReference type="PROSITE" id="PS50994"/>
    </source>
</evidence>
<proteinExistence type="predicted"/>
<evidence type="ECO:0000313" key="2">
    <source>
        <dbReference type="EMBL" id="KJE75280.1"/>
    </source>
</evidence>
<gene>
    <name evidence="2" type="ORF">FEAC_29770</name>
</gene>
<dbReference type="AlphaFoldDB" id="A0A0D8FPR8"/>